<dbReference type="Pfam" id="PF01490">
    <property type="entry name" value="Aa_trans"/>
    <property type="match status" value="6"/>
</dbReference>
<name>A0A7J7LFN3_9MAGN</name>
<keyword evidence="2" id="KW-0813">Transport</keyword>
<feature type="transmembrane region" description="Helical" evidence="7">
    <location>
        <begin position="1014"/>
        <end position="1035"/>
    </location>
</feature>
<organism evidence="10 11">
    <name type="scientific">Kingdonia uniflora</name>
    <dbReference type="NCBI Taxonomy" id="39325"/>
    <lineage>
        <taxon>Eukaryota</taxon>
        <taxon>Viridiplantae</taxon>
        <taxon>Streptophyta</taxon>
        <taxon>Embryophyta</taxon>
        <taxon>Tracheophyta</taxon>
        <taxon>Spermatophyta</taxon>
        <taxon>Magnoliopsida</taxon>
        <taxon>Ranunculales</taxon>
        <taxon>Circaeasteraceae</taxon>
        <taxon>Kingdonia</taxon>
    </lineage>
</organism>
<feature type="transmembrane region" description="Helical" evidence="7">
    <location>
        <begin position="829"/>
        <end position="850"/>
    </location>
</feature>
<evidence type="ECO:0000256" key="6">
    <source>
        <dbReference type="ARBA" id="ARBA00023136"/>
    </source>
</evidence>
<dbReference type="CDD" id="cd06222">
    <property type="entry name" value="RNase_H_like"/>
    <property type="match status" value="1"/>
</dbReference>
<feature type="domain" description="Amino acid transporter transmembrane" evidence="8">
    <location>
        <begin position="136"/>
        <end position="363"/>
    </location>
</feature>
<evidence type="ECO:0000256" key="5">
    <source>
        <dbReference type="ARBA" id="ARBA00022989"/>
    </source>
</evidence>
<evidence type="ECO:0000256" key="2">
    <source>
        <dbReference type="ARBA" id="ARBA00022448"/>
    </source>
</evidence>
<accession>A0A7J7LFN3</accession>
<evidence type="ECO:0000259" key="8">
    <source>
        <dbReference type="Pfam" id="PF01490"/>
    </source>
</evidence>
<feature type="transmembrane region" description="Helical" evidence="7">
    <location>
        <begin position="870"/>
        <end position="891"/>
    </location>
</feature>
<feature type="transmembrane region" description="Helical" evidence="7">
    <location>
        <begin position="985"/>
        <end position="1008"/>
    </location>
</feature>
<dbReference type="EMBL" id="JACGCM010002328">
    <property type="protein sequence ID" value="KAF6141349.1"/>
    <property type="molecule type" value="Genomic_DNA"/>
</dbReference>
<feature type="transmembrane region" description="Helical" evidence="7">
    <location>
        <begin position="653"/>
        <end position="673"/>
    </location>
</feature>
<dbReference type="InterPro" id="IPR013057">
    <property type="entry name" value="AA_transpt_TM"/>
</dbReference>
<dbReference type="PANTHER" id="PTHR48017">
    <property type="entry name" value="OS05G0424000 PROTEIN-RELATED"/>
    <property type="match status" value="1"/>
</dbReference>
<dbReference type="InterPro" id="IPR044730">
    <property type="entry name" value="RNase_H-like_dom_plant"/>
</dbReference>
<feature type="transmembrane region" description="Helical" evidence="7">
    <location>
        <begin position="1214"/>
        <end position="1235"/>
    </location>
</feature>
<feature type="transmembrane region" description="Helical" evidence="7">
    <location>
        <begin position="591"/>
        <end position="612"/>
    </location>
</feature>
<comment type="subcellular location">
    <subcellularLocation>
        <location evidence="1">Membrane</location>
    </subcellularLocation>
</comment>
<feature type="domain" description="Amino acid transporter transmembrane" evidence="8">
    <location>
        <begin position="812"/>
        <end position="959"/>
    </location>
</feature>
<feature type="transmembrane region" description="Helical" evidence="7">
    <location>
        <begin position="563"/>
        <end position="584"/>
    </location>
</feature>
<feature type="domain" description="Amino acid transporter transmembrane" evidence="8">
    <location>
        <begin position="1126"/>
        <end position="1244"/>
    </location>
</feature>
<dbReference type="Proteomes" id="UP000541444">
    <property type="component" value="Unassembled WGS sequence"/>
</dbReference>
<evidence type="ECO:0000256" key="7">
    <source>
        <dbReference type="SAM" id="Phobius"/>
    </source>
</evidence>
<feature type="domain" description="Amino acid transporter transmembrane" evidence="8">
    <location>
        <begin position="560"/>
        <end position="795"/>
    </location>
</feature>
<evidence type="ECO:0000259" key="9">
    <source>
        <dbReference type="Pfam" id="PF13456"/>
    </source>
</evidence>
<evidence type="ECO:0000256" key="1">
    <source>
        <dbReference type="ARBA" id="ARBA00004370"/>
    </source>
</evidence>
<keyword evidence="4" id="KW-0029">Amino-acid transport</keyword>
<feature type="transmembrane region" description="Helical" evidence="7">
    <location>
        <begin position="219"/>
        <end position="244"/>
    </location>
</feature>
<dbReference type="InterPro" id="IPR012337">
    <property type="entry name" value="RNaseH-like_sf"/>
</dbReference>
<keyword evidence="3 7" id="KW-0812">Transmembrane</keyword>
<feature type="domain" description="Amino acid transporter transmembrane" evidence="8">
    <location>
        <begin position="385"/>
        <end position="463"/>
    </location>
</feature>
<sequence>MTSLDPTRLSETINKILYDEPFSRLNRLTIKVSWVPPTHGWAKINVDASYCKDKYYNHIGFVIRNAHNSFVAARISSCRFTSSEEGEALAVLGGVKWAREQGLTRVNVETDAEKTVMGEDDTQTPFFPTHLPEKRTGDVWSASAHIMTAVIGAGVLVVAWSVAQLGWIGGPISILIFAGISAVSAFLLCDCYKSPNPEYGPITNHTYMDAVRLNLGRKSIWVCGLCQQLGLYFVMIAYTLTASISMSAIPRSNCFHKEGHEASCAYGNTFYMLLFGAFQIFVSQIPDFHNMAWLSILATVMCFFYSFIGLGLGFAKVVGDGQIKGSIGGISQATELKKLWKISQALGDIAFAFPFSIILFEIQLKHGGALSLPKFLINLNRETDSLKDTLKSTPAENRTMKKASIISISIGTFFYICCGCFGYAAFGDETPGNLFAGFGFYEPYWLLDFANTCIVVYLVGGYQDRSISRILFALVDYVYAFIILDYYKSPHPVTGRGSYTYIDAVRIKIKHGCIGCFNILGCKRLVFVCKQCLSQYEKTVMGDDDIQTPFFPTHLQEKRTGDVWTASAHILTFVIGTGVLVVAWCVAELGWIGGPISILMFAGISAVSAFLLCDCYKSPDPEHGPIINSTFMDAVRLNLGRKSLWVSGLCQQAGLFFVSIAFTLTASISMRAITRSNCFHKEGHEASCAYGDKFYILVFGAVQIFVSQIPDFHNMAWLSVLTTVMCFFYSFIGLGLGFAKVVGDGQIKGSLVGISQATELKKVWKISQALGDIAFAFPFSNILLEIQMLLKREEASSLPKFLINLNRETDYLKDTLKSTPAENWTMKKATIISISVATFFYICCGCLGYAAFGDKTPGNLFAGFGFYEPYWLLDFANTCVVVYLVGGYQVASQPVFAFMEGWLAQKFSNNGFMNKFYTIKIPLIPAFSLNLLRLCFRTAFVSSATGIAIAFPYFNEVLGKTVMGEEDNQTPFFPTHMQEKRTGDVWSASAYILTATFGTGVLVIAWSVAELGWIGGPISILMFAGISAVSAFLLCDCYKSPDPEYGPITNHTYMDAVRLNLGRKSIWVCGLCQQVSLYFDTIAFTLTASISMRSPRNMIAVLQFNFVSSEMAGDGQIKGSIGGISQATELKKVWTTSQALGNIAFGFPFSIILFEIQDTLKSTPAENRTMKKASIIAISVTTFFYICCGCFAYAAFGDNIPGNLFAGFGFYEPFWLLDFANACIVIFLVGGYQVISQPVFAFVEG</sequence>
<feature type="transmembrane region" description="Helical" evidence="7">
    <location>
        <begin position="167"/>
        <end position="188"/>
    </location>
</feature>
<dbReference type="Pfam" id="PF13456">
    <property type="entry name" value="RVT_3"/>
    <property type="match status" value="1"/>
</dbReference>
<feature type="transmembrane region" description="Helical" evidence="7">
    <location>
        <begin position="469"/>
        <end position="487"/>
    </location>
</feature>
<keyword evidence="11" id="KW-1185">Reference proteome</keyword>
<dbReference type="InterPro" id="IPR036397">
    <property type="entry name" value="RNaseH_sf"/>
</dbReference>
<feature type="transmembrane region" description="Helical" evidence="7">
    <location>
        <begin position="716"/>
        <end position="739"/>
    </location>
</feature>
<reference evidence="10 11" key="1">
    <citation type="journal article" date="2020" name="IScience">
        <title>Genome Sequencing of the Endangered Kingdonia uniflora (Circaeasteraceae, Ranunculales) Reveals Potential Mechanisms of Evolutionary Specialization.</title>
        <authorList>
            <person name="Sun Y."/>
            <person name="Deng T."/>
            <person name="Zhang A."/>
            <person name="Moore M.J."/>
            <person name="Landis J.B."/>
            <person name="Lin N."/>
            <person name="Zhang H."/>
            <person name="Zhang X."/>
            <person name="Huang J."/>
            <person name="Zhang X."/>
            <person name="Sun H."/>
            <person name="Wang H."/>
        </authorList>
    </citation>
    <scope>NUCLEOTIDE SEQUENCE [LARGE SCALE GENOMIC DNA]</scope>
    <source>
        <strain evidence="10">TB1705</strain>
        <tissue evidence="10">Leaf</tissue>
    </source>
</reference>
<feature type="domain" description="Amino acid transporter transmembrane" evidence="8">
    <location>
        <begin position="982"/>
        <end position="1093"/>
    </location>
</feature>
<dbReference type="GO" id="GO:0004523">
    <property type="term" value="F:RNA-DNA hybrid ribonuclease activity"/>
    <property type="evidence" value="ECO:0007669"/>
    <property type="project" value="InterPro"/>
</dbReference>
<dbReference type="OrthoDB" id="40134at2759"/>
<evidence type="ECO:0000256" key="3">
    <source>
        <dbReference type="ARBA" id="ARBA00022692"/>
    </source>
</evidence>
<feature type="domain" description="RNase H type-1" evidence="9">
    <location>
        <begin position="45"/>
        <end position="115"/>
    </location>
</feature>
<keyword evidence="5 7" id="KW-1133">Transmembrane helix</keyword>
<protein>
    <submittedName>
        <fullName evidence="10">Uncharacterized protein</fullName>
    </submittedName>
</protein>
<feature type="transmembrane region" description="Helical" evidence="7">
    <location>
        <begin position="265"/>
        <end position="285"/>
    </location>
</feature>
<proteinExistence type="predicted"/>
<dbReference type="AlphaFoldDB" id="A0A7J7LFN3"/>
<evidence type="ECO:0000256" key="4">
    <source>
        <dbReference type="ARBA" id="ARBA00022970"/>
    </source>
</evidence>
<evidence type="ECO:0000313" key="11">
    <source>
        <dbReference type="Proteomes" id="UP000541444"/>
    </source>
</evidence>
<dbReference type="InterPro" id="IPR002156">
    <property type="entry name" value="RNaseH_domain"/>
</dbReference>
<feature type="transmembrane region" description="Helical" evidence="7">
    <location>
        <begin position="139"/>
        <end position="160"/>
    </location>
</feature>
<dbReference type="GO" id="GO:0006865">
    <property type="term" value="P:amino acid transport"/>
    <property type="evidence" value="ECO:0007669"/>
    <property type="project" value="UniProtKB-KW"/>
</dbReference>
<feature type="transmembrane region" description="Helical" evidence="7">
    <location>
        <begin position="291"/>
        <end position="315"/>
    </location>
</feature>
<keyword evidence="6 7" id="KW-0472">Membrane</keyword>
<feature type="transmembrane region" description="Helical" evidence="7">
    <location>
        <begin position="1175"/>
        <end position="1194"/>
    </location>
</feature>
<comment type="caution">
    <text evidence="10">The sequence shown here is derived from an EMBL/GenBank/DDBJ whole genome shotgun (WGS) entry which is preliminary data.</text>
</comment>
<dbReference type="Gene3D" id="3.30.420.10">
    <property type="entry name" value="Ribonuclease H-like superfamily/Ribonuclease H"/>
    <property type="match status" value="1"/>
</dbReference>
<evidence type="ECO:0000313" key="10">
    <source>
        <dbReference type="EMBL" id="KAF6141349.1"/>
    </source>
</evidence>
<feature type="transmembrane region" description="Helical" evidence="7">
    <location>
        <begin position="444"/>
        <end position="462"/>
    </location>
</feature>
<dbReference type="GO" id="GO:0016020">
    <property type="term" value="C:membrane"/>
    <property type="evidence" value="ECO:0007669"/>
    <property type="project" value="UniProtKB-SubCell"/>
</dbReference>
<feature type="transmembrane region" description="Helical" evidence="7">
    <location>
        <begin position="694"/>
        <end position="710"/>
    </location>
</feature>
<dbReference type="GO" id="GO:0003676">
    <property type="term" value="F:nucleic acid binding"/>
    <property type="evidence" value="ECO:0007669"/>
    <property type="project" value="InterPro"/>
</dbReference>
<gene>
    <name evidence="10" type="ORF">GIB67_008526</name>
</gene>
<dbReference type="SUPFAM" id="SSF53098">
    <property type="entry name" value="Ribonuclease H-like"/>
    <property type="match status" value="1"/>
</dbReference>
<feature type="transmembrane region" description="Helical" evidence="7">
    <location>
        <begin position="405"/>
        <end position="424"/>
    </location>
</feature>